<dbReference type="AlphaFoldDB" id="M5DNH8"/>
<feature type="region of interest" description="Disordered" evidence="1">
    <location>
        <begin position="258"/>
        <end position="277"/>
    </location>
</feature>
<dbReference type="Pfam" id="PF02120">
    <property type="entry name" value="Flg_hook"/>
    <property type="match status" value="1"/>
</dbReference>
<feature type="compositionally biased region" description="Polar residues" evidence="1">
    <location>
        <begin position="264"/>
        <end position="277"/>
    </location>
</feature>
<evidence type="ECO:0000259" key="2">
    <source>
        <dbReference type="Pfam" id="PF02120"/>
    </source>
</evidence>
<feature type="compositionally biased region" description="Low complexity" evidence="1">
    <location>
        <begin position="328"/>
        <end position="340"/>
    </location>
</feature>
<sequence>MMGKDASMAADILRMKTDSIPLFTTKTLASARVSSTPASVESSVQAATSSQNNSQPAQAEAKVIASKLQPQPENSANSKTFTKPEWQLTLEIDGKTLKVNSRLPLPVDSRVTVTVSQDANGKPQLNVDAIELASTKPVVASKTSETVANSAEARPASNPTANLLQILKGAVSSTPQAPSAIVSQWLASRLPATTQAQVIPAALKMIKSSVNPANNPTTSSAANTNSIPSASSTVNALLAQQLPDSVRQSLSQFIAAQPERPALNQGSQVESAVRNSPQQYERQLLQHVVQKLLPNAELPSAIKNSSPSSIFQQLWRNAPSRPLTNSDASTATTTRTASAAPNSMNMEKSTNGLSLREGLKQIFSPTSVDNGTLGGNKQLRTLSDAIAVLLNKGQANDGAKSATPTTSSVLATESAAKSQINAGHIPLNDDQALAKLLTHNLKGALAKAFVDWQGQLSGNRGVATSHLPLSFSAAADDVPDAFRLLQSTLAQHEVEQFRTVQSSSEQLQTSLALLYRDGNQLRDIPMHMQREDGGQGNKDNEVKRQSRWRIKLHFNLTELGPLDVDLDLRMPTMSATFWSQQPETLARINQAIAPLRKRLTELGVSVETLQAKHGQLPPQEHGNIQHSLVDIHT</sequence>
<feature type="domain" description="Flagellar hook-length control protein-like C-terminal" evidence="2">
    <location>
        <begin position="539"/>
        <end position="615"/>
    </location>
</feature>
<feature type="region of interest" description="Disordered" evidence="1">
    <location>
        <begin position="30"/>
        <end position="63"/>
    </location>
</feature>
<dbReference type="EMBL" id="HF680312">
    <property type="protein sequence ID" value="CCU71505.1"/>
    <property type="molecule type" value="Genomic_DNA"/>
</dbReference>
<dbReference type="InterPro" id="IPR021136">
    <property type="entry name" value="Flagellar_hook_control-like_C"/>
</dbReference>
<dbReference type="KEGG" id="tol:TOL_1071"/>
<gene>
    <name evidence="3" type="ORF">TOL_1071</name>
</gene>
<dbReference type="HOGENOM" id="CLU_441401_0_0_6"/>
<feature type="region of interest" description="Disordered" evidence="1">
    <location>
        <begin position="320"/>
        <end position="349"/>
    </location>
</feature>
<evidence type="ECO:0000256" key="1">
    <source>
        <dbReference type="SAM" id="MobiDB-lite"/>
    </source>
</evidence>
<organism evidence="3 4">
    <name type="scientific">Thalassolituus oleivorans MIL-1</name>
    <dbReference type="NCBI Taxonomy" id="1298593"/>
    <lineage>
        <taxon>Bacteria</taxon>
        <taxon>Pseudomonadati</taxon>
        <taxon>Pseudomonadota</taxon>
        <taxon>Gammaproteobacteria</taxon>
        <taxon>Oceanospirillales</taxon>
        <taxon>Oceanospirillaceae</taxon>
        <taxon>Thalassolituus</taxon>
    </lineage>
</organism>
<evidence type="ECO:0000313" key="4">
    <source>
        <dbReference type="Proteomes" id="UP000011866"/>
    </source>
</evidence>
<proteinExistence type="predicted"/>
<protein>
    <recommendedName>
        <fullName evidence="2">Flagellar hook-length control protein-like C-terminal domain-containing protein</fullName>
    </recommendedName>
</protein>
<evidence type="ECO:0000313" key="3">
    <source>
        <dbReference type="EMBL" id="CCU71505.1"/>
    </source>
</evidence>
<dbReference type="STRING" id="187493.CN03_12860"/>
<reference evidence="3 4" key="1">
    <citation type="journal article" date="2013" name="Genome Announc.">
        <title>Genome Sequence of Thalassolituus oleivorans MIL-1 (DSM 14913T).</title>
        <authorList>
            <person name="Golyshin P.N."/>
            <person name="Werner J."/>
            <person name="Chernikova T.N."/>
            <person name="Tran H."/>
            <person name="Ferrer M."/>
            <person name="Yakimov M.M."/>
            <person name="Teeling H."/>
            <person name="Golyshina O.V."/>
        </authorList>
    </citation>
    <scope>NUCLEOTIDE SEQUENCE [LARGE SCALE GENOMIC DNA]</scope>
    <source>
        <strain evidence="3 4">MIL-1</strain>
    </source>
</reference>
<feature type="compositionally biased region" description="Polar residues" evidence="1">
    <location>
        <begin position="30"/>
        <end position="57"/>
    </location>
</feature>
<name>M5DNH8_9GAMM</name>
<keyword evidence="4" id="KW-1185">Reference proteome</keyword>
<dbReference type="InterPro" id="IPR038610">
    <property type="entry name" value="FliK-like_C_sf"/>
</dbReference>
<dbReference type="Proteomes" id="UP000011866">
    <property type="component" value="Chromosome"/>
</dbReference>
<accession>M5DNH8</accession>
<dbReference type="Gene3D" id="3.30.750.140">
    <property type="match status" value="1"/>
</dbReference>